<proteinExistence type="predicted"/>
<reference evidence="1" key="1">
    <citation type="submission" date="2014-09" db="EMBL/GenBank/DDBJ databases">
        <authorList>
            <person name="Magalhaes I.L.F."/>
            <person name="Oliveira U."/>
            <person name="Santos F.R."/>
            <person name="Vidigal T.H.D.A."/>
            <person name="Brescovit A.D."/>
            <person name="Santos A.J."/>
        </authorList>
    </citation>
    <scope>NUCLEOTIDE SEQUENCE</scope>
</reference>
<evidence type="ECO:0000313" key="1">
    <source>
        <dbReference type="EMBL" id="AIW81361.1"/>
    </source>
</evidence>
<dbReference type="SUPFAM" id="SSF49464">
    <property type="entry name" value="Carboxypeptidase regulatory domain-like"/>
    <property type="match status" value="1"/>
</dbReference>
<sequence length="391" mass="45417">MKVLFLSIFTFFYLIQLNGQQTIQGKIVNQSDEPLEAVYVYFESSETGVVSNLDGEFQLAIPEGIDSLTIDSYEHNLKKVAVQDLLKNPIIKLEEFAIVLNEALILNKKGHEILNDIVTASKIKLDKSLLVNTFYREFISINNDFTSYSDGLLDFYIKKKSGKSDVYVLQSRTFELEDKENKEGKEVLAISSPYDIKDAISSAFKFNDITEILKKKEFYDYKITEFNDSEGMKLRKIEISPKEDAKEFLSMGSVIYDVESSLILDYNLKAAPEKIQYSKLRNFVIAKIKINDYNRHFNFRLDNGKYRLVFRRLDFDCYIKSGKMVDDNYQFTNDFVVIGYKENVEPPTHLEKYKLRNLFEGGTNFTTEYWKDINAITPTKKEQELIDSLQK</sequence>
<dbReference type="Pfam" id="PF13715">
    <property type="entry name" value="CarbopepD_reg_2"/>
    <property type="match status" value="1"/>
</dbReference>
<dbReference type="AlphaFoldDB" id="A0A0K0LBG7"/>
<evidence type="ECO:0008006" key="2">
    <source>
        <dbReference type="Google" id="ProtNLM"/>
    </source>
</evidence>
<dbReference type="EMBL" id="KM669721">
    <property type="protein sequence ID" value="AIW81361.1"/>
    <property type="molecule type" value="Genomic_DNA"/>
</dbReference>
<organism evidence="1">
    <name type="scientific">uncultured bacterium TB303_p</name>
    <dbReference type="NCBI Taxonomy" id="1552134"/>
    <lineage>
        <taxon>Bacteria</taxon>
        <taxon>environmental samples</taxon>
    </lineage>
</organism>
<accession>A0A0K0LBG7</accession>
<name>A0A0K0LBG7_9BACT</name>
<dbReference type="InterPro" id="IPR008969">
    <property type="entry name" value="CarboxyPept-like_regulatory"/>
</dbReference>
<protein>
    <recommendedName>
        <fullName evidence="2">Carboxypeptidase-like regulatory domain-containing protein</fullName>
    </recommendedName>
</protein>